<dbReference type="InterPro" id="IPR036457">
    <property type="entry name" value="PPM-type-like_dom_sf"/>
</dbReference>
<dbReference type="FunFam" id="3.30.565.10:FF:000028">
    <property type="entry name" value="PAS sensor protein"/>
    <property type="match status" value="1"/>
</dbReference>
<dbReference type="Gene3D" id="3.30.450.40">
    <property type="match status" value="1"/>
</dbReference>
<dbReference type="GO" id="GO:0016791">
    <property type="term" value="F:phosphatase activity"/>
    <property type="evidence" value="ECO:0007669"/>
    <property type="project" value="TreeGrafter"/>
</dbReference>
<dbReference type="SMART" id="SM00065">
    <property type="entry name" value="GAF"/>
    <property type="match status" value="1"/>
</dbReference>
<proteinExistence type="predicted"/>
<dbReference type="InterPro" id="IPR001932">
    <property type="entry name" value="PPM-type_phosphatase-like_dom"/>
</dbReference>
<sequence>MPGVPGVLRRLRRVAGGRWSARGRARHRLEWLNEAGNRIGATLDLRATAQEYADYAVPGLSDLAAVDLLESVLRGEEGERRSGGELPELRAMAAAGSARHPMVQPTPAGRLSHVPTMAMRCLREREPIVVRRIRPGQFREIAPTPEAAEKLRRAGAHSYLVVPLVARGVLLGVSDFMRVGSSPAFTRTDLALAVELATKAAISIDNARLYGRERDRVVSLQRSLLPRGMPPTPGLETTTCYVAAYEAAGVGGDWFDVIPLPGGRTAVLVGDVMAHGLSAAAATGRLRAVARSLLALDIAPERVLARLDLAARDLEEDQVASCVCAVHDPAEHSWTLSRAGLPAPLMLHGDGTAAYLDVPAGAPLGSGVLPYDAVRVAAEPESRLILFTDGLVKTRSDSWDAQLERLREAVARLAPEGPDADAVNEVSPAPVPRLDETALLVSAAAPAGEGPDVQVWSLPADGTAPGIARRLVREQLEAWELPDLADATELVTSELVGNALRHGGGPGQLRLLRHDRLVTEVTDSGPDLPQVQRTSDEDEGGRGLQVVNMLCRSWGSCKTPDGKLVWAEQDLPGVHAGSSPATEWSAPPD</sequence>
<dbReference type="Pfam" id="PF13581">
    <property type="entry name" value="HATPase_c_2"/>
    <property type="match status" value="1"/>
</dbReference>
<name>A0A4Y3RB87_STRCI</name>
<evidence type="ECO:0000313" key="6">
    <source>
        <dbReference type="Proteomes" id="UP000319210"/>
    </source>
</evidence>
<dbReference type="InterPro" id="IPR029016">
    <property type="entry name" value="GAF-like_dom_sf"/>
</dbReference>
<dbReference type="EMBL" id="BJMM01000041">
    <property type="protein sequence ID" value="GEB53040.1"/>
    <property type="molecule type" value="Genomic_DNA"/>
</dbReference>
<feature type="region of interest" description="Disordered" evidence="2">
    <location>
        <begin position="521"/>
        <end position="540"/>
    </location>
</feature>
<dbReference type="InterPro" id="IPR003594">
    <property type="entry name" value="HATPase_dom"/>
</dbReference>
<dbReference type="SUPFAM" id="SSF55781">
    <property type="entry name" value="GAF domain-like"/>
    <property type="match status" value="1"/>
</dbReference>
<evidence type="ECO:0000259" key="3">
    <source>
        <dbReference type="SMART" id="SM00065"/>
    </source>
</evidence>
<comment type="caution">
    <text evidence="5">The sequence shown here is derived from an EMBL/GenBank/DDBJ whole genome shotgun (WGS) entry which is preliminary data.</text>
</comment>
<dbReference type="CDD" id="cd16936">
    <property type="entry name" value="HATPase_RsbW-like"/>
    <property type="match status" value="1"/>
</dbReference>
<feature type="domain" description="PPM-type phosphatase" evidence="4">
    <location>
        <begin position="235"/>
        <end position="444"/>
    </location>
</feature>
<dbReference type="SMART" id="SM00331">
    <property type="entry name" value="PP2C_SIG"/>
    <property type="match status" value="1"/>
</dbReference>
<evidence type="ECO:0000313" key="5">
    <source>
        <dbReference type="EMBL" id="GEB53040.1"/>
    </source>
</evidence>
<dbReference type="Gene3D" id="3.60.40.10">
    <property type="entry name" value="PPM-type phosphatase domain"/>
    <property type="match status" value="1"/>
</dbReference>
<evidence type="ECO:0000256" key="2">
    <source>
        <dbReference type="SAM" id="MobiDB-lite"/>
    </source>
</evidence>
<dbReference type="Pfam" id="PF01590">
    <property type="entry name" value="GAF"/>
    <property type="match status" value="1"/>
</dbReference>
<accession>A0A4Y3RB87</accession>
<dbReference type="PANTHER" id="PTHR43156">
    <property type="entry name" value="STAGE II SPORULATION PROTEIN E-RELATED"/>
    <property type="match status" value="1"/>
</dbReference>
<dbReference type="Pfam" id="PF07228">
    <property type="entry name" value="SpoIIE"/>
    <property type="match status" value="1"/>
</dbReference>
<evidence type="ECO:0000256" key="1">
    <source>
        <dbReference type="ARBA" id="ARBA00022801"/>
    </source>
</evidence>
<evidence type="ECO:0000259" key="4">
    <source>
        <dbReference type="SMART" id="SM00331"/>
    </source>
</evidence>
<dbReference type="PANTHER" id="PTHR43156:SF2">
    <property type="entry name" value="STAGE II SPORULATION PROTEIN E"/>
    <property type="match status" value="1"/>
</dbReference>
<organism evidence="5 6">
    <name type="scientific">Streptomyces cacaoi</name>
    <dbReference type="NCBI Taxonomy" id="1898"/>
    <lineage>
        <taxon>Bacteria</taxon>
        <taxon>Bacillati</taxon>
        <taxon>Actinomycetota</taxon>
        <taxon>Actinomycetes</taxon>
        <taxon>Kitasatosporales</taxon>
        <taxon>Streptomycetaceae</taxon>
        <taxon>Streptomyces</taxon>
    </lineage>
</organism>
<dbReference type="SUPFAM" id="SSF55874">
    <property type="entry name" value="ATPase domain of HSP90 chaperone/DNA topoisomerase II/histidine kinase"/>
    <property type="match status" value="1"/>
</dbReference>
<reference evidence="5 6" key="1">
    <citation type="submission" date="2019-06" db="EMBL/GenBank/DDBJ databases">
        <title>Whole genome shotgun sequence of Streptomyces cacaoi subsp. cacaoi NBRC 12748.</title>
        <authorList>
            <person name="Hosoyama A."/>
            <person name="Uohara A."/>
            <person name="Ohji S."/>
            <person name="Ichikawa N."/>
        </authorList>
    </citation>
    <scope>NUCLEOTIDE SEQUENCE [LARGE SCALE GENOMIC DNA]</scope>
    <source>
        <strain evidence="5 6">NBRC 12748</strain>
    </source>
</reference>
<dbReference type="InterPro" id="IPR052016">
    <property type="entry name" value="Bact_Sigma-Reg"/>
</dbReference>
<gene>
    <name evidence="5" type="ORF">SCA03_55910</name>
</gene>
<dbReference type="InterPro" id="IPR036890">
    <property type="entry name" value="HATPase_C_sf"/>
</dbReference>
<dbReference type="Gene3D" id="3.30.565.10">
    <property type="entry name" value="Histidine kinase-like ATPase, C-terminal domain"/>
    <property type="match status" value="1"/>
</dbReference>
<keyword evidence="1" id="KW-0378">Hydrolase</keyword>
<evidence type="ECO:0008006" key="7">
    <source>
        <dbReference type="Google" id="ProtNLM"/>
    </source>
</evidence>
<feature type="domain" description="GAF" evidence="3">
    <location>
        <begin position="44"/>
        <end position="214"/>
    </location>
</feature>
<dbReference type="InterPro" id="IPR003018">
    <property type="entry name" value="GAF"/>
</dbReference>
<keyword evidence="6" id="KW-1185">Reference proteome</keyword>
<dbReference type="Proteomes" id="UP000319210">
    <property type="component" value="Unassembled WGS sequence"/>
</dbReference>
<dbReference type="FunFam" id="3.30.450.40:FF:000035">
    <property type="entry name" value="PAS sensor protein"/>
    <property type="match status" value="1"/>
</dbReference>
<dbReference type="AlphaFoldDB" id="A0A4Y3RB87"/>
<protein>
    <recommendedName>
        <fullName evidence="7">SpoIIE family protein phosphatase</fullName>
    </recommendedName>
</protein>